<name>A0A1F6MTM1_9BACT</name>
<evidence type="ECO:0000313" key="2">
    <source>
        <dbReference type="EMBL" id="OGH74987.1"/>
    </source>
</evidence>
<dbReference type="Gene3D" id="3.60.40.10">
    <property type="entry name" value="PPM-type phosphatase domain"/>
    <property type="match status" value="1"/>
</dbReference>
<dbReference type="InterPro" id="IPR036457">
    <property type="entry name" value="PPM-type-like_dom_sf"/>
</dbReference>
<sequence length="283" mass="31505">MMDSEGRTTPPPDRIRASEEHEALRQFDSGSAQIESPRHPQQDYCKVSPPFEGQTYLVAMVADGVSSTASAAEASRSAVEWFVRELQKRVEKEEIDKEVVENTIRLVNIFLLSEADRKSRDIEDDMREKGAHLDSYNLAYNSDMFTTFVGIVIIGDKVISVYLGDSRLYLYSGGQLARMTEDETKAEELKSRGVTKITKKDESILTNCLGADDAEQVLDEYEVGRGDTWLLVSDGVYHVLSDEELKQILSQSKDAQSLANDIIEAVKAKGVVDDTTAVVVKVK</sequence>
<dbReference type="PROSITE" id="PS51746">
    <property type="entry name" value="PPM_2"/>
    <property type="match status" value="1"/>
</dbReference>
<dbReference type="EMBL" id="MFQN01000011">
    <property type="protein sequence ID" value="OGH74987.1"/>
    <property type="molecule type" value="Genomic_DNA"/>
</dbReference>
<dbReference type="SUPFAM" id="SSF81606">
    <property type="entry name" value="PP2C-like"/>
    <property type="match status" value="1"/>
</dbReference>
<proteinExistence type="predicted"/>
<gene>
    <name evidence="2" type="ORF">A3G00_01390</name>
</gene>
<dbReference type="Proteomes" id="UP000178347">
    <property type="component" value="Unassembled WGS sequence"/>
</dbReference>
<protein>
    <recommendedName>
        <fullName evidence="1">PPM-type phosphatase domain-containing protein</fullName>
    </recommendedName>
</protein>
<dbReference type="STRING" id="1798692.A3G00_01390"/>
<evidence type="ECO:0000313" key="3">
    <source>
        <dbReference type="Proteomes" id="UP000178347"/>
    </source>
</evidence>
<dbReference type="AlphaFoldDB" id="A0A1F6MTM1"/>
<evidence type="ECO:0000259" key="1">
    <source>
        <dbReference type="PROSITE" id="PS51746"/>
    </source>
</evidence>
<reference evidence="2 3" key="1">
    <citation type="journal article" date="2016" name="Nat. Commun.">
        <title>Thousands of microbial genomes shed light on interconnected biogeochemical processes in an aquifer system.</title>
        <authorList>
            <person name="Anantharaman K."/>
            <person name="Brown C.T."/>
            <person name="Hug L.A."/>
            <person name="Sharon I."/>
            <person name="Castelle C.J."/>
            <person name="Probst A.J."/>
            <person name="Thomas B.C."/>
            <person name="Singh A."/>
            <person name="Wilkins M.J."/>
            <person name="Karaoz U."/>
            <person name="Brodie E.L."/>
            <person name="Williams K.H."/>
            <person name="Hubbard S.S."/>
            <person name="Banfield J.F."/>
        </authorList>
    </citation>
    <scope>NUCLEOTIDE SEQUENCE [LARGE SCALE GENOMIC DNA]</scope>
</reference>
<dbReference type="SMART" id="SM00332">
    <property type="entry name" value="PP2Cc"/>
    <property type="match status" value="1"/>
</dbReference>
<organism evidence="2 3">
    <name type="scientific">Candidatus Magasanikbacteria bacterium RIFCSPLOWO2_12_FULL_43_12</name>
    <dbReference type="NCBI Taxonomy" id="1798692"/>
    <lineage>
        <taxon>Bacteria</taxon>
        <taxon>Candidatus Magasanikiibacteriota</taxon>
    </lineage>
</organism>
<dbReference type="Pfam" id="PF13672">
    <property type="entry name" value="PP2C_2"/>
    <property type="match status" value="1"/>
</dbReference>
<feature type="domain" description="PPM-type phosphatase" evidence="1">
    <location>
        <begin position="28"/>
        <end position="282"/>
    </location>
</feature>
<accession>A0A1F6MTM1</accession>
<dbReference type="InterPro" id="IPR001932">
    <property type="entry name" value="PPM-type_phosphatase-like_dom"/>
</dbReference>
<comment type="caution">
    <text evidence="2">The sequence shown here is derived from an EMBL/GenBank/DDBJ whole genome shotgun (WGS) entry which is preliminary data.</text>
</comment>
<dbReference type="SMART" id="SM00331">
    <property type="entry name" value="PP2C_SIG"/>
    <property type="match status" value="1"/>
</dbReference>